<comment type="caution">
    <text evidence="1">The sequence shown here is derived from an EMBL/GenBank/DDBJ whole genome shotgun (WGS) entry which is preliminary data.</text>
</comment>
<accession>A0A225DG16</accession>
<name>A0A225DG16_9BACT</name>
<evidence type="ECO:0000313" key="2">
    <source>
        <dbReference type="Proteomes" id="UP000214646"/>
    </source>
</evidence>
<reference evidence="2" key="1">
    <citation type="submission" date="2017-06" db="EMBL/GenBank/DDBJ databases">
        <title>Genome analysis of Fimbriiglobus ruber SP5, the first member of the order Planctomycetales with confirmed chitinolytic capability.</title>
        <authorList>
            <person name="Ravin N.V."/>
            <person name="Rakitin A.L."/>
            <person name="Ivanova A.A."/>
            <person name="Beletsky A.V."/>
            <person name="Kulichevskaya I.S."/>
            <person name="Mardanov A.V."/>
            <person name="Dedysh S.N."/>
        </authorList>
    </citation>
    <scope>NUCLEOTIDE SEQUENCE [LARGE SCALE GENOMIC DNA]</scope>
    <source>
        <strain evidence="2">SP5</strain>
    </source>
</reference>
<organism evidence="1 2">
    <name type="scientific">Fimbriiglobus ruber</name>
    <dbReference type="NCBI Taxonomy" id="1908690"/>
    <lineage>
        <taxon>Bacteria</taxon>
        <taxon>Pseudomonadati</taxon>
        <taxon>Planctomycetota</taxon>
        <taxon>Planctomycetia</taxon>
        <taxon>Gemmatales</taxon>
        <taxon>Gemmataceae</taxon>
        <taxon>Fimbriiglobus</taxon>
    </lineage>
</organism>
<proteinExistence type="predicted"/>
<dbReference type="EMBL" id="NIDE01000017">
    <property type="protein sequence ID" value="OWK36296.1"/>
    <property type="molecule type" value="Genomic_DNA"/>
</dbReference>
<protein>
    <recommendedName>
        <fullName evidence="3">SAM-dependent methyltransferase</fullName>
    </recommendedName>
</protein>
<dbReference type="RefSeq" id="WP_088259325.1">
    <property type="nucleotide sequence ID" value="NZ_NIDE01000017.1"/>
</dbReference>
<evidence type="ECO:0000313" key="1">
    <source>
        <dbReference type="EMBL" id="OWK36296.1"/>
    </source>
</evidence>
<keyword evidence="2" id="KW-1185">Reference proteome</keyword>
<sequence>MKVDEIIPWGRTFDEYQRIFALSDTDLAGRILGCGDGPASFNAEATAAGYAVTSCDPICAFSAAEIGRRVTDCYETVLSQVKAARDGFVWTEFRDPDHLGQCRLTAMKGFLADFDRGRGEGRYVTAALPSLPFVDDQFDLALVSHLLFLYSDHLDADFHLAAVAELLRVAKEVRVFPLLTLSRQRSPYLDAVRDACDAKGLVVEVCRVPYEFQRGGNEMLRIARAAVGGV</sequence>
<gene>
    <name evidence="1" type="ORF">FRUB_08859</name>
</gene>
<dbReference type="AlphaFoldDB" id="A0A225DG16"/>
<evidence type="ECO:0008006" key="3">
    <source>
        <dbReference type="Google" id="ProtNLM"/>
    </source>
</evidence>
<dbReference type="OrthoDB" id="9787807at2"/>
<dbReference type="Proteomes" id="UP000214646">
    <property type="component" value="Unassembled WGS sequence"/>
</dbReference>